<dbReference type="GO" id="GO:0004622">
    <property type="term" value="F:phosphatidylcholine lysophospholipase activity"/>
    <property type="evidence" value="ECO:0007669"/>
    <property type="project" value="TreeGrafter"/>
</dbReference>
<dbReference type="Pfam" id="PF13472">
    <property type="entry name" value="Lipase_GDSL_2"/>
    <property type="match status" value="1"/>
</dbReference>
<evidence type="ECO:0000256" key="1">
    <source>
        <dbReference type="SAM" id="SignalP"/>
    </source>
</evidence>
<organism evidence="3 4">
    <name type="scientific">Pinibacter aurantiacus</name>
    <dbReference type="NCBI Taxonomy" id="2851599"/>
    <lineage>
        <taxon>Bacteria</taxon>
        <taxon>Pseudomonadati</taxon>
        <taxon>Bacteroidota</taxon>
        <taxon>Chitinophagia</taxon>
        <taxon>Chitinophagales</taxon>
        <taxon>Chitinophagaceae</taxon>
        <taxon>Pinibacter</taxon>
    </lineage>
</organism>
<evidence type="ECO:0000259" key="2">
    <source>
        <dbReference type="Pfam" id="PF13472"/>
    </source>
</evidence>
<dbReference type="PANTHER" id="PTHR30383">
    <property type="entry name" value="THIOESTERASE 1/PROTEASE 1/LYSOPHOSPHOLIPASE L1"/>
    <property type="match status" value="1"/>
</dbReference>
<dbReference type="PANTHER" id="PTHR30383:SF5">
    <property type="entry name" value="SGNH HYDROLASE-TYPE ESTERASE DOMAIN-CONTAINING PROTEIN"/>
    <property type="match status" value="1"/>
</dbReference>
<reference evidence="3" key="1">
    <citation type="submission" date="2021-06" db="EMBL/GenBank/DDBJ databases">
        <authorList>
            <person name="Huq M.A."/>
        </authorList>
    </citation>
    <scope>NUCLEOTIDE SEQUENCE</scope>
    <source>
        <strain evidence="3">MAH-26</strain>
    </source>
</reference>
<comment type="caution">
    <text evidence="3">The sequence shown here is derived from an EMBL/GenBank/DDBJ whole genome shotgun (WGS) entry which is preliminary data.</text>
</comment>
<dbReference type="CDD" id="cd11576">
    <property type="entry name" value="GH99_GH71_like_2"/>
    <property type="match status" value="1"/>
</dbReference>
<feature type="chain" id="PRO_5038351554" description="SGNH hydrolase-type esterase domain-containing protein" evidence="1">
    <location>
        <begin position="19"/>
        <end position="858"/>
    </location>
</feature>
<dbReference type="AlphaFoldDB" id="A0A9E2SFD7"/>
<keyword evidence="4" id="KW-1185">Reference proteome</keyword>
<sequence length="858" mass="97635">MKRILTSALFLLSIAMQAQVKRITCIGASITEGARIENPKENSFPGQLQALLGKTYVVNNFGVSSTTMLKHGNYPYWSTDAYKAALQSNPDIVFIDLGGNDAKAINRPFYNELTQDTRDMIRSFTSLPTHPRVIVLLPFKSFETDTMQIWDKTIVEEVTPRVQKAAYEEGVELLDIHSLLTDKPELFPDKIHPNKDGAGIVAKRLFQQITQNMDAQFDLFKNFKQPYTTTDFKGYACAEFKIDGHDCKVVKPKRVAKNAPWIWRARFWAHEPQTDIALLERGFHLIYCDVAELMGNKVAIDTWNKLYALLHKAGLGQKGVLEGMSRGGVYALNWAAVNPDKVSAVYVDNPLLDCKVLARDMDKDISQMTKDFMAAYNLKNKADIQNFKGSPIDKTKAIAKGHYPILILCAENDEYVPPGEQAIPFENKIKAEGGEIKVVIKKGFKHHPHSFPNPTQIVDFILHAVDKDFYIAERKYDSYKTLVMAGYQGWFSAPGDGADRGWYHYLGREGFHPGSTKVDMWPDVSEYDKVYKTEFRFANDSPAYVFSSYDESSVNTHFRWMREYGIDGVFVQRFVAEIKREKSYNQLNKVFNSAIHAANINNRAISIMYDLSGMEPGDEQLVLKDIDYIASTYDIKERKTNTSYLFHNGKPLVAVWGVGFNDKRRYGFREAEIIIDALIQKGFSVLIGVPTHWRKLEMDAINDTTLHHLIRKCDVVMPWFVGRYNENTFAPFAQLVKEDIAWCKENKVDYAPLAFPGFSWLNMAKNSKPIPRNRGSFYWKQFSSYIGSGAEMLYLAMFDEIDEGTAIFKCATEVPVGPSPFVAIDSDLGSDYYLWLAGQATKMLRKEVPFTEKIPKRN</sequence>
<accession>A0A9E2SFD7</accession>
<feature type="domain" description="SGNH hydrolase-type esterase" evidence="2">
    <location>
        <begin position="25"/>
        <end position="198"/>
    </location>
</feature>
<feature type="signal peptide" evidence="1">
    <location>
        <begin position="1"/>
        <end position="18"/>
    </location>
</feature>
<dbReference type="EMBL" id="JAHSPG010000018">
    <property type="protein sequence ID" value="MBV4360463.1"/>
    <property type="molecule type" value="Genomic_DNA"/>
</dbReference>
<dbReference type="InterPro" id="IPR013830">
    <property type="entry name" value="SGNH_hydro"/>
</dbReference>
<evidence type="ECO:0000313" key="3">
    <source>
        <dbReference type="EMBL" id="MBV4360463.1"/>
    </source>
</evidence>
<protein>
    <recommendedName>
        <fullName evidence="2">SGNH hydrolase-type esterase domain-containing protein</fullName>
    </recommendedName>
</protein>
<evidence type="ECO:0000313" key="4">
    <source>
        <dbReference type="Proteomes" id="UP000812270"/>
    </source>
</evidence>
<keyword evidence="1" id="KW-0732">Signal</keyword>
<dbReference type="Proteomes" id="UP000812270">
    <property type="component" value="Unassembled WGS sequence"/>
</dbReference>
<gene>
    <name evidence="3" type="ORF">KTO63_25085</name>
</gene>
<proteinExistence type="predicted"/>
<name>A0A9E2SFD7_9BACT</name>
<dbReference type="RefSeq" id="WP_217794864.1">
    <property type="nucleotide sequence ID" value="NZ_JAHSPG010000018.1"/>
</dbReference>
<dbReference type="InterPro" id="IPR051532">
    <property type="entry name" value="Ester_Hydrolysis_Enzymes"/>
</dbReference>